<comment type="caution">
    <text evidence="8">The sequence shown here is derived from an EMBL/GenBank/DDBJ whole genome shotgun (WGS) entry which is preliminary data.</text>
</comment>
<protein>
    <recommendedName>
        <fullName evidence="7">Tetraspanin</fullName>
    </recommendedName>
</protein>
<evidence type="ECO:0000313" key="9">
    <source>
        <dbReference type="Proteomes" id="UP001200034"/>
    </source>
</evidence>
<name>A0AAD4PJI3_9MUSC</name>
<keyword evidence="4 7" id="KW-1133">Transmembrane helix</keyword>
<dbReference type="PANTHER" id="PTHR19282:SF521">
    <property type="entry name" value="IP01817P-RELATED"/>
    <property type="match status" value="1"/>
</dbReference>
<proteinExistence type="inferred from homology"/>
<sequence length="245" mass="28573">MSCGISMVKYILFIFNLLCSICGILMIVFGALLFSNIHNFDDFNEALRTQQVPVTLIVLGSVILLISWFGCCGAIRESYCMSMTYSIMLFILMIVQLVLVIFMWLHKDKYLVFMGEVVEKAWDRRTRRADYMDAIQISVSWHRFEMFLIAYFLLCFQMKCCGRSSFTDYAFQGYFPPSCCEDPNNCRQETVFRRGCKHVFVESWDRNSDIIKFTGLIIAAIEFVGFVFACCLANSIRNYKRRVEY</sequence>
<feature type="disulfide bond" evidence="6">
    <location>
        <begin position="161"/>
        <end position="179"/>
    </location>
</feature>
<keyword evidence="5 7" id="KW-0472">Membrane</keyword>
<evidence type="ECO:0000256" key="2">
    <source>
        <dbReference type="ARBA" id="ARBA00006840"/>
    </source>
</evidence>
<dbReference type="InterPro" id="IPR018499">
    <property type="entry name" value="Tetraspanin/Peripherin"/>
</dbReference>
<keyword evidence="6" id="KW-1015">Disulfide bond</keyword>
<organism evidence="8 9">
    <name type="scientific">Drosophila rubida</name>
    <dbReference type="NCBI Taxonomy" id="30044"/>
    <lineage>
        <taxon>Eukaryota</taxon>
        <taxon>Metazoa</taxon>
        <taxon>Ecdysozoa</taxon>
        <taxon>Arthropoda</taxon>
        <taxon>Hexapoda</taxon>
        <taxon>Insecta</taxon>
        <taxon>Pterygota</taxon>
        <taxon>Neoptera</taxon>
        <taxon>Endopterygota</taxon>
        <taxon>Diptera</taxon>
        <taxon>Brachycera</taxon>
        <taxon>Muscomorpha</taxon>
        <taxon>Ephydroidea</taxon>
        <taxon>Drosophilidae</taxon>
        <taxon>Drosophila</taxon>
    </lineage>
</organism>
<feature type="transmembrane region" description="Helical" evidence="7">
    <location>
        <begin position="12"/>
        <end position="34"/>
    </location>
</feature>
<evidence type="ECO:0000256" key="3">
    <source>
        <dbReference type="ARBA" id="ARBA00022692"/>
    </source>
</evidence>
<evidence type="ECO:0000256" key="6">
    <source>
        <dbReference type="PIRSR" id="PIRSR002419-1"/>
    </source>
</evidence>
<dbReference type="PANTHER" id="PTHR19282">
    <property type="entry name" value="TETRASPANIN"/>
    <property type="match status" value="1"/>
</dbReference>
<feature type="transmembrane region" description="Helical" evidence="7">
    <location>
        <begin position="54"/>
        <end position="75"/>
    </location>
</feature>
<accession>A0AAD4PJI3</accession>
<feature type="transmembrane region" description="Helical" evidence="7">
    <location>
        <begin position="210"/>
        <end position="233"/>
    </location>
</feature>
<evidence type="ECO:0000256" key="5">
    <source>
        <dbReference type="ARBA" id="ARBA00023136"/>
    </source>
</evidence>
<reference evidence="8" key="1">
    <citation type="journal article" date="2021" name="Mol. Ecol. Resour.">
        <title>Phylogenomic analyses of the genus Drosophila reveals genomic signals of climate adaptation.</title>
        <authorList>
            <person name="Li F."/>
            <person name="Rane R.V."/>
            <person name="Luria V."/>
            <person name="Xiong Z."/>
            <person name="Chen J."/>
            <person name="Li Z."/>
            <person name="Catullo R.A."/>
            <person name="Griffin P.C."/>
            <person name="Schiffer M."/>
            <person name="Pearce S."/>
            <person name="Lee S.F."/>
            <person name="McElroy K."/>
            <person name="Stocker A."/>
            <person name="Shirriffs J."/>
            <person name="Cockerell F."/>
            <person name="Coppin C."/>
            <person name="Sgro C.M."/>
            <person name="Karger A."/>
            <person name="Cain J.W."/>
            <person name="Weber J.A."/>
            <person name="Santpere G."/>
            <person name="Kirschner M.W."/>
            <person name="Hoffmann A.A."/>
            <person name="Oakeshott J.G."/>
            <person name="Zhang G."/>
        </authorList>
    </citation>
    <scope>NUCLEOTIDE SEQUENCE</scope>
    <source>
        <strain evidence="8">BGI-SZ-2011g</strain>
    </source>
</reference>
<evidence type="ECO:0000313" key="8">
    <source>
        <dbReference type="EMBL" id="KAH8370685.1"/>
    </source>
</evidence>
<evidence type="ECO:0000256" key="1">
    <source>
        <dbReference type="ARBA" id="ARBA00004141"/>
    </source>
</evidence>
<dbReference type="PRINTS" id="PR00259">
    <property type="entry name" value="TMFOUR"/>
</dbReference>
<comment type="similarity">
    <text evidence="2 7">Belongs to the tetraspanin (TM4SF) family.</text>
</comment>
<keyword evidence="3 7" id="KW-0812">Transmembrane</keyword>
<dbReference type="GO" id="GO:0005886">
    <property type="term" value="C:plasma membrane"/>
    <property type="evidence" value="ECO:0007669"/>
    <property type="project" value="TreeGrafter"/>
</dbReference>
<dbReference type="SUPFAM" id="SSF48652">
    <property type="entry name" value="Tetraspanin"/>
    <property type="match status" value="1"/>
</dbReference>
<dbReference type="InterPro" id="IPR000301">
    <property type="entry name" value="Tetraspanin_animals"/>
</dbReference>
<evidence type="ECO:0000256" key="4">
    <source>
        <dbReference type="ARBA" id="ARBA00022989"/>
    </source>
</evidence>
<dbReference type="EMBL" id="JAJJHW010002585">
    <property type="protein sequence ID" value="KAH8370685.1"/>
    <property type="molecule type" value="Genomic_DNA"/>
</dbReference>
<dbReference type="CDD" id="cd03127">
    <property type="entry name" value="tetraspanin_LEL"/>
    <property type="match status" value="1"/>
</dbReference>
<feature type="disulfide bond" evidence="6">
    <location>
        <begin position="160"/>
        <end position="196"/>
    </location>
</feature>
<feature type="transmembrane region" description="Helical" evidence="7">
    <location>
        <begin position="87"/>
        <end position="105"/>
    </location>
</feature>
<comment type="subcellular location">
    <subcellularLocation>
        <location evidence="1 7">Membrane</location>
        <topology evidence="1 7">Multi-pass membrane protein</topology>
    </subcellularLocation>
</comment>
<evidence type="ECO:0000256" key="7">
    <source>
        <dbReference type="RuleBase" id="RU361218"/>
    </source>
</evidence>
<dbReference type="PIRSF" id="PIRSF002419">
    <property type="entry name" value="Tetraspanin"/>
    <property type="match status" value="1"/>
</dbReference>
<dbReference type="InterPro" id="IPR008952">
    <property type="entry name" value="Tetraspanin_EC2_sf"/>
</dbReference>
<gene>
    <name evidence="8" type="ORF">KR093_004679</name>
</gene>
<dbReference type="AlphaFoldDB" id="A0AAD4PJI3"/>
<keyword evidence="9" id="KW-1185">Reference proteome</keyword>
<dbReference type="Pfam" id="PF00335">
    <property type="entry name" value="Tetraspanin"/>
    <property type="match status" value="1"/>
</dbReference>
<dbReference type="Proteomes" id="UP001200034">
    <property type="component" value="Unassembled WGS sequence"/>
</dbReference>